<evidence type="ECO:0000256" key="3">
    <source>
        <dbReference type="ARBA" id="ARBA00009105"/>
    </source>
</evidence>
<keyword evidence="9 10" id="KW-0472">Membrane</keyword>
<dbReference type="GO" id="GO:0000139">
    <property type="term" value="C:Golgi membrane"/>
    <property type="evidence" value="ECO:0007669"/>
    <property type="project" value="UniProtKB-SubCell"/>
</dbReference>
<organism evidence="11 12">
    <name type="scientific">Lachnellula hyalina</name>
    <dbReference type="NCBI Taxonomy" id="1316788"/>
    <lineage>
        <taxon>Eukaryota</taxon>
        <taxon>Fungi</taxon>
        <taxon>Dikarya</taxon>
        <taxon>Ascomycota</taxon>
        <taxon>Pezizomycotina</taxon>
        <taxon>Leotiomycetes</taxon>
        <taxon>Helotiales</taxon>
        <taxon>Lachnaceae</taxon>
        <taxon>Lachnellula</taxon>
    </lineage>
</organism>
<dbReference type="PANTHER" id="PTHR31646">
    <property type="entry name" value="ALPHA-1,2-MANNOSYLTRANSFERASE MNN2"/>
    <property type="match status" value="1"/>
</dbReference>
<evidence type="ECO:0000256" key="8">
    <source>
        <dbReference type="ARBA" id="ARBA00023034"/>
    </source>
</evidence>
<evidence type="ECO:0000256" key="4">
    <source>
        <dbReference type="ARBA" id="ARBA00022679"/>
    </source>
</evidence>
<keyword evidence="12" id="KW-1185">Reference proteome</keyword>
<keyword evidence="4 11" id="KW-0808">Transferase</keyword>
<dbReference type="AlphaFoldDB" id="A0A8H8TVX2"/>
<dbReference type="InterPro" id="IPR029044">
    <property type="entry name" value="Nucleotide-diphossugar_trans"/>
</dbReference>
<reference evidence="11 12" key="1">
    <citation type="submission" date="2018-05" db="EMBL/GenBank/DDBJ databases">
        <title>Genome sequencing and assembly of the regulated plant pathogen Lachnellula willkommii and related sister species for the development of diagnostic species identification markers.</title>
        <authorList>
            <person name="Giroux E."/>
            <person name="Bilodeau G."/>
        </authorList>
    </citation>
    <scope>NUCLEOTIDE SEQUENCE [LARGE SCALE GENOMIC DNA]</scope>
    <source>
        <strain evidence="11 12">CBS 185.66</strain>
    </source>
</reference>
<proteinExistence type="inferred from homology"/>
<dbReference type="RefSeq" id="XP_031001463.1">
    <property type="nucleotide sequence ID" value="XM_031153823.1"/>
</dbReference>
<dbReference type="GeneID" id="41989104"/>
<protein>
    <submittedName>
        <fullName evidence="11">Alpha-1,2-mannosyltransferase</fullName>
    </submittedName>
</protein>
<keyword evidence="5 10" id="KW-0812">Transmembrane</keyword>
<dbReference type="GO" id="GO:0046354">
    <property type="term" value="P:mannan biosynthetic process"/>
    <property type="evidence" value="ECO:0007669"/>
    <property type="project" value="TreeGrafter"/>
</dbReference>
<dbReference type="OrthoDB" id="430354at2759"/>
<evidence type="ECO:0000256" key="10">
    <source>
        <dbReference type="SAM" id="Phobius"/>
    </source>
</evidence>
<keyword evidence="8" id="KW-0333">Golgi apparatus</keyword>
<comment type="pathway">
    <text evidence="2">Protein modification; protein glycosylation.</text>
</comment>
<sequence>MTAFAHSRRIFLTSRRIPFFTPLILLLTLALVFQYYIPADTDSFIPSFSTSQTVLTSQPASTFESDGGFWPSFAPLLAAAAPRVQPPEVTGEVFTRLRGVPGEDYERQGNVLQWGESDIASMKGAHEWFLTQMQFSPPTLPYTSDTKGIVTSGGGKYFPVLLVSLRMLRRTGSTLPVEIFLKNKEEYEELACEVLFKELGAKCVILSELVATSKIVFNFEHYQLKSFALLFSSFEEILFLDADNFPVYKPEDLFEAEVYRERGMALWPDYWLCTSSPFFNQITGLAENALQDRPTIEAGQLLVDKKKHADTLALAAYYNAYGDKYFYRLLSQGGAGEGDKETFAAAALVLNNAFYTVSERPSPFGGAGQGPPVLQSNLAEDWTVSLENPNRDEKAPPATPFFVHASWPPKLNPKYIQRTERVWGPGVESEKTFGEDLEMTVWSIMVDMACEDKVQFADWGDKETGGVEEGVSICDQMLKSFDDMFSPKIEEVQVEERDRGEDNDRQQQ</sequence>
<comment type="caution">
    <text evidence="11">The sequence shown here is derived from an EMBL/GenBank/DDBJ whole genome shotgun (WGS) entry which is preliminary data.</text>
</comment>
<dbReference type="EMBL" id="QGMH01000241">
    <property type="protein sequence ID" value="TVY22675.1"/>
    <property type="molecule type" value="Genomic_DNA"/>
</dbReference>
<evidence type="ECO:0000256" key="1">
    <source>
        <dbReference type="ARBA" id="ARBA00004323"/>
    </source>
</evidence>
<accession>A0A8H8TVX2</accession>
<comment type="subcellular location">
    <subcellularLocation>
        <location evidence="1">Golgi apparatus membrane</location>
        <topology evidence="1">Single-pass type II membrane protein</topology>
    </subcellularLocation>
</comment>
<keyword evidence="11" id="KW-0328">Glycosyltransferase</keyword>
<name>A0A8H8TVX2_9HELO</name>
<dbReference type="Proteomes" id="UP000431533">
    <property type="component" value="Unassembled WGS sequence"/>
</dbReference>
<dbReference type="Pfam" id="PF11051">
    <property type="entry name" value="Mannosyl_trans3"/>
    <property type="match status" value="2"/>
</dbReference>
<gene>
    <name evidence="11" type="primary">MNN23</name>
    <name evidence="11" type="ORF">LHYA1_G008906</name>
</gene>
<evidence type="ECO:0000313" key="11">
    <source>
        <dbReference type="EMBL" id="TVY22675.1"/>
    </source>
</evidence>
<evidence type="ECO:0000256" key="5">
    <source>
        <dbReference type="ARBA" id="ARBA00022692"/>
    </source>
</evidence>
<keyword evidence="7 10" id="KW-1133">Transmembrane helix</keyword>
<dbReference type="GO" id="GO:0000026">
    <property type="term" value="F:alpha-1,2-mannosyltransferase activity"/>
    <property type="evidence" value="ECO:0007669"/>
    <property type="project" value="TreeGrafter"/>
</dbReference>
<dbReference type="InterPro" id="IPR022751">
    <property type="entry name" value="Alpha_mannosyltransferase"/>
</dbReference>
<dbReference type="PANTHER" id="PTHR31646:SF1">
    <property type="entry name" value="ALPHA-1,2-MANNOSYLTRANSFERASE MNN2"/>
    <property type="match status" value="1"/>
</dbReference>
<comment type="similarity">
    <text evidence="3">Belongs to the MNN1/MNT family.</text>
</comment>
<evidence type="ECO:0000256" key="6">
    <source>
        <dbReference type="ARBA" id="ARBA00022968"/>
    </source>
</evidence>
<evidence type="ECO:0000256" key="9">
    <source>
        <dbReference type="ARBA" id="ARBA00023136"/>
    </source>
</evidence>
<evidence type="ECO:0000313" key="12">
    <source>
        <dbReference type="Proteomes" id="UP000431533"/>
    </source>
</evidence>
<dbReference type="SUPFAM" id="SSF53448">
    <property type="entry name" value="Nucleotide-diphospho-sugar transferases"/>
    <property type="match status" value="1"/>
</dbReference>
<keyword evidence="6" id="KW-0735">Signal-anchor</keyword>
<evidence type="ECO:0000256" key="7">
    <source>
        <dbReference type="ARBA" id="ARBA00022989"/>
    </source>
</evidence>
<evidence type="ECO:0000256" key="2">
    <source>
        <dbReference type="ARBA" id="ARBA00004922"/>
    </source>
</evidence>
<feature type="transmembrane region" description="Helical" evidence="10">
    <location>
        <begin position="17"/>
        <end position="37"/>
    </location>
</feature>